<protein>
    <submittedName>
        <fullName evidence="1">Uncharacterized protein</fullName>
    </submittedName>
</protein>
<reference evidence="1 2" key="1">
    <citation type="submission" date="2015-09" db="EMBL/GenBank/DDBJ databases">
        <authorList>
            <consortium name="Swine Surveillance"/>
        </authorList>
    </citation>
    <scope>NUCLEOTIDE SEQUENCE [LARGE SCALE GENOMIC DNA]</scope>
    <source>
        <strain evidence="1 2">CECT 4292</strain>
    </source>
</reference>
<dbReference type="OrthoDB" id="7772846at2"/>
<gene>
    <name evidence="1" type="ORF">RUA4292_01629</name>
</gene>
<name>A0A0P1EDP6_9RHOB</name>
<dbReference type="AlphaFoldDB" id="A0A0P1EDP6"/>
<dbReference type="STRING" id="81569.RUM4293_00847"/>
<sequence>MTQPTLTPTLFENGIWRGYLQADTEPHVEVRYMGQALEGVLMTATDGGWELSVPVPSTAIADGVHCFVIADANTSQKIGEFTIIAGASAADDLRTEIALLRAELDLLKRAFRRSQAPSD</sequence>
<evidence type="ECO:0000313" key="1">
    <source>
        <dbReference type="EMBL" id="CUH47458.1"/>
    </source>
</evidence>
<dbReference type="EMBL" id="CYPU01000024">
    <property type="protein sequence ID" value="CUH47458.1"/>
    <property type="molecule type" value="Genomic_DNA"/>
</dbReference>
<dbReference type="RefSeq" id="WP_058277151.1">
    <property type="nucleotide sequence ID" value="NZ_CYPU01000024.1"/>
</dbReference>
<organism evidence="1 2">
    <name type="scientific">Ruegeria atlantica</name>
    <dbReference type="NCBI Taxonomy" id="81569"/>
    <lineage>
        <taxon>Bacteria</taxon>
        <taxon>Pseudomonadati</taxon>
        <taxon>Pseudomonadota</taxon>
        <taxon>Alphaproteobacteria</taxon>
        <taxon>Rhodobacterales</taxon>
        <taxon>Roseobacteraceae</taxon>
        <taxon>Ruegeria</taxon>
    </lineage>
</organism>
<proteinExistence type="predicted"/>
<accession>A0A0P1EDP6</accession>
<dbReference type="Proteomes" id="UP000050783">
    <property type="component" value="Unassembled WGS sequence"/>
</dbReference>
<dbReference type="GeneID" id="55492870"/>
<evidence type="ECO:0000313" key="2">
    <source>
        <dbReference type="Proteomes" id="UP000050783"/>
    </source>
</evidence>